<dbReference type="EMBL" id="JASCZI010217847">
    <property type="protein sequence ID" value="MED6202943.1"/>
    <property type="molecule type" value="Genomic_DNA"/>
</dbReference>
<protein>
    <submittedName>
        <fullName evidence="1">Uncharacterized protein</fullName>
    </submittedName>
</protein>
<evidence type="ECO:0000313" key="1">
    <source>
        <dbReference type="EMBL" id="MED6202943.1"/>
    </source>
</evidence>
<organism evidence="1 2">
    <name type="scientific">Stylosanthes scabra</name>
    <dbReference type="NCBI Taxonomy" id="79078"/>
    <lineage>
        <taxon>Eukaryota</taxon>
        <taxon>Viridiplantae</taxon>
        <taxon>Streptophyta</taxon>
        <taxon>Embryophyta</taxon>
        <taxon>Tracheophyta</taxon>
        <taxon>Spermatophyta</taxon>
        <taxon>Magnoliopsida</taxon>
        <taxon>eudicotyledons</taxon>
        <taxon>Gunneridae</taxon>
        <taxon>Pentapetalae</taxon>
        <taxon>rosids</taxon>
        <taxon>fabids</taxon>
        <taxon>Fabales</taxon>
        <taxon>Fabaceae</taxon>
        <taxon>Papilionoideae</taxon>
        <taxon>50 kb inversion clade</taxon>
        <taxon>dalbergioids sensu lato</taxon>
        <taxon>Dalbergieae</taxon>
        <taxon>Pterocarpus clade</taxon>
        <taxon>Stylosanthes</taxon>
    </lineage>
</organism>
<gene>
    <name evidence="1" type="ORF">PIB30_110645</name>
</gene>
<comment type="caution">
    <text evidence="1">The sequence shown here is derived from an EMBL/GenBank/DDBJ whole genome shotgun (WGS) entry which is preliminary data.</text>
</comment>
<reference evidence="1 2" key="1">
    <citation type="journal article" date="2023" name="Plants (Basel)">
        <title>Bridging the Gap: Combining Genomics and Transcriptomics Approaches to Understand Stylosanthes scabra, an Orphan Legume from the Brazilian Caatinga.</title>
        <authorList>
            <person name="Ferreira-Neto J.R.C."/>
            <person name="da Silva M.D."/>
            <person name="Binneck E."/>
            <person name="de Melo N.F."/>
            <person name="da Silva R.H."/>
            <person name="de Melo A.L.T.M."/>
            <person name="Pandolfi V."/>
            <person name="Bustamante F.O."/>
            <person name="Brasileiro-Vidal A.C."/>
            <person name="Benko-Iseppon A.M."/>
        </authorList>
    </citation>
    <scope>NUCLEOTIDE SEQUENCE [LARGE SCALE GENOMIC DNA]</scope>
    <source>
        <tissue evidence="1">Leaves</tissue>
    </source>
</reference>
<proteinExistence type="predicted"/>
<keyword evidence="2" id="KW-1185">Reference proteome</keyword>
<evidence type="ECO:0000313" key="2">
    <source>
        <dbReference type="Proteomes" id="UP001341840"/>
    </source>
</evidence>
<accession>A0ABU6Y2G1</accession>
<sequence>MEVVPHTAEGGSSRWVNSCTQLRDANFKPPKLCVTYLEELHKKVQGQGIQELGLEMCQSNHCATISYKDRGAEACELCCMGAHDAVPTR</sequence>
<name>A0ABU6Y2G1_9FABA</name>
<dbReference type="Proteomes" id="UP001341840">
    <property type="component" value="Unassembled WGS sequence"/>
</dbReference>